<dbReference type="AlphaFoldDB" id="A0A1X0RZT0"/>
<feature type="region of interest" description="Disordered" evidence="1">
    <location>
        <begin position="123"/>
        <end position="146"/>
    </location>
</feature>
<evidence type="ECO:0000313" key="2">
    <source>
        <dbReference type="EMBL" id="ORE17536.1"/>
    </source>
</evidence>
<dbReference type="Proteomes" id="UP000242381">
    <property type="component" value="Unassembled WGS sequence"/>
</dbReference>
<dbReference type="EMBL" id="KV921353">
    <property type="protein sequence ID" value="ORE17536.1"/>
    <property type="molecule type" value="Genomic_DNA"/>
</dbReference>
<accession>A0A1X0RZT0</accession>
<organism evidence="2 3">
    <name type="scientific">Rhizopus microsporus</name>
    <dbReference type="NCBI Taxonomy" id="58291"/>
    <lineage>
        <taxon>Eukaryota</taxon>
        <taxon>Fungi</taxon>
        <taxon>Fungi incertae sedis</taxon>
        <taxon>Mucoromycota</taxon>
        <taxon>Mucoromycotina</taxon>
        <taxon>Mucoromycetes</taxon>
        <taxon>Mucorales</taxon>
        <taxon>Mucorineae</taxon>
        <taxon>Rhizopodaceae</taxon>
        <taxon>Rhizopus</taxon>
    </lineage>
</organism>
<sequence length="166" mass="19469">MGEELKPSISTPIIRTTLNQIETSISTPVHSPIRKAPRPSTSARTPSAAPIQIKNSISIPLRHKKTYQEQKRERQHKIDEDEEMIKPVTLAEKRERQAKRAYQIKTWKVREEREAREARSLLRKRMMNGPKKETEVTEHVQQQKKKGVRFNLKKNKIIELTKDEED</sequence>
<gene>
    <name evidence="2" type="ORF">BCV71DRAFT_128860</name>
</gene>
<name>A0A1X0RZT0_RHIZD</name>
<dbReference type="OMA" id="DEPMTKP"/>
<reference evidence="2 3" key="1">
    <citation type="journal article" date="2016" name="Proc. Natl. Acad. Sci. U.S.A.">
        <title>Lipid metabolic changes in an early divergent fungus govern the establishment of a mutualistic symbiosis with endobacteria.</title>
        <authorList>
            <person name="Lastovetsky O.A."/>
            <person name="Gaspar M.L."/>
            <person name="Mondo S.J."/>
            <person name="LaButti K.M."/>
            <person name="Sandor L."/>
            <person name="Grigoriev I.V."/>
            <person name="Henry S.A."/>
            <person name="Pawlowska T.E."/>
        </authorList>
    </citation>
    <scope>NUCLEOTIDE SEQUENCE [LARGE SCALE GENOMIC DNA]</scope>
    <source>
        <strain evidence="2 3">ATCC 11559</strain>
    </source>
</reference>
<feature type="region of interest" description="Disordered" evidence="1">
    <location>
        <begin position="22"/>
        <end position="50"/>
    </location>
</feature>
<evidence type="ECO:0000313" key="3">
    <source>
        <dbReference type="Proteomes" id="UP000242381"/>
    </source>
</evidence>
<protein>
    <submittedName>
        <fullName evidence="2">Uncharacterized protein</fullName>
    </submittedName>
</protein>
<evidence type="ECO:0000256" key="1">
    <source>
        <dbReference type="SAM" id="MobiDB-lite"/>
    </source>
</evidence>
<dbReference type="VEuPathDB" id="FungiDB:BCV72DRAFT_230245"/>
<proteinExistence type="predicted"/>